<feature type="compositionally biased region" description="Low complexity" evidence="1">
    <location>
        <begin position="264"/>
        <end position="282"/>
    </location>
</feature>
<feature type="compositionally biased region" description="Polar residues" evidence="1">
    <location>
        <begin position="391"/>
        <end position="403"/>
    </location>
</feature>
<feature type="region of interest" description="Disordered" evidence="1">
    <location>
        <begin position="153"/>
        <end position="412"/>
    </location>
</feature>
<evidence type="ECO:0000313" key="3">
    <source>
        <dbReference type="Proteomes" id="UP000199347"/>
    </source>
</evidence>
<organism evidence="2 3">
    <name type="scientific">Afifella marina DSM 2698</name>
    <dbReference type="NCBI Taxonomy" id="1120955"/>
    <lineage>
        <taxon>Bacteria</taxon>
        <taxon>Pseudomonadati</taxon>
        <taxon>Pseudomonadota</taxon>
        <taxon>Alphaproteobacteria</taxon>
        <taxon>Hyphomicrobiales</taxon>
        <taxon>Afifellaceae</taxon>
        <taxon>Afifella</taxon>
    </lineage>
</organism>
<name>A0A1G5NNQ1_AFIMA</name>
<sequence>MPATQPVNGARGQPARAPNNGGSWLFPQARTAPAQSPAAAAKAAPPAREQTSPSWLYRKPAAPQTNGTATSAPQAAPAEAPSSWLFFKPAAQSNGKANGHANGKAALKDTAVSTHQGWFYRKPAPQESEEPEQSTSAEVMSWVYRLASEAKEKGKAEASSFGSPFETISSWFTGGSKAKEDAKPEPEKPQAPVSWLYRNSAPQQQASSQKAEPARQTGAPQASWLYRNGAPQNGAARTNDKAEAAKPAPQVVQRSWLFPNGRGQAVEAEQQAQPQAANATPQRSWLFRNAAAENGAQKQNGAQQPAKQQAQPAVTGGSWLFPGTHQRAPAQTNGKAAQQQPAKAAETSGAGQTSWLFRTAAQPSRERAPARTAQNGGSWLFPGTHPRAQAETAQRPAQQQANGRQAAPARATNGVATAGYLYRSNAGAPIRATRQAQPQQAASRATVMARTNGAAQTRVNGSSWLFPSVRPAEKKPAAHTAQATAQNGARVYRTVPSVPRQAGRPIQVRPQRPMQTPAQAPIAARTPARSEESFYYAMVKWFRARLPERQWADGGTWLFPQGSPII</sequence>
<evidence type="ECO:0000313" key="2">
    <source>
        <dbReference type="EMBL" id="SCZ38548.1"/>
    </source>
</evidence>
<feature type="region of interest" description="Disordered" evidence="1">
    <location>
        <begin position="1"/>
        <end position="110"/>
    </location>
</feature>
<feature type="compositionally biased region" description="Low complexity" evidence="1">
    <location>
        <begin position="27"/>
        <end position="47"/>
    </location>
</feature>
<gene>
    <name evidence="2" type="ORF">SAMN03080610_02293</name>
</gene>
<feature type="compositionally biased region" description="Low complexity" evidence="1">
    <location>
        <begin position="290"/>
        <end position="313"/>
    </location>
</feature>
<feature type="compositionally biased region" description="Polar residues" evidence="1">
    <location>
        <begin position="453"/>
        <end position="462"/>
    </location>
</feature>
<protein>
    <submittedName>
        <fullName evidence="2">Uncharacterized protein</fullName>
    </submittedName>
</protein>
<feature type="compositionally biased region" description="Low complexity" evidence="1">
    <location>
        <begin position="431"/>
        <end position="446"/>
    </location>
</feature>
<feature type="compositionally biased region" description="Low complexity" evidence="1">
    <location>
        <begin position="200"/>
        <end position="211"/>
    </location>
</feature>
<dbReference type="AlphaFoldDB" id="A0A1G5NNQ1"/>
<feature type="compositionally biased region" description="Low complexity" evidence="1">
    <location>
        <begin position="94"/>
        <end position="105"/>
    </location>
</feature>
<feature type="region of interest" description="Disordered" evidence="1">
    <location>
        <begin position="118"/>
        <end position="137"/>
    </location>
</feature>
<dbReference type="EMBL" id="FMVW01000005">
    <property type="protein sequence ID" value="SCZ38548.1"/>
    <property type="molecule type" value="Genomic_DNA"/>
</dbReference>
<keyword evidence="3" id="KW-1185">Reference proteome</keyword>
<feature type="compositionally biased region" description="Basic and acidic residues" evidence="1">
    <location>
        <begin position="177"/>
        <end position="188"/>
    </location>
</feature>
<evidence type="ECO:0000256" key="1">
    <source>
        <dbReference type="SAM" id="MobiDB-lite"/>
    </source>
</evidence>
<reference evidence="3" key="1">
    <citation type="submission" date="2016-10" db="EMBL/GenBank/DDBJ databases">
        <authorList>
            <person name="Varghese N."/>
            <person name="Submissions S."/>
        </authorList>
    </citation>
    <scope>NUCLEOTIDE SEQUENCE [LARGE SCALE GENOMIC DNA]</scope>
    <source>
        <strain evidence="3">DSM 2698</strain>
    </source>
</reference>
<feature type="region of interest" description="Disordered" evidence="1">
    <location>
        <begin position="431"/>
        <end position="462"/>
    </location>
</feature>
<proteinExistence type="predicted"/>
<feature type="compositionally biased region" description="Low complexity" evidence="1">
    <location>
        <begin position="335"/>
        <end position="345"/>
    </location>
</feature>
<accession>A0A1G5NNQ1</accession>
<dbReference type="Proteomes" id="UP000199347">
    <property type="component" value="Unassembled WGS sequence"/>
</dbReference>
<feature type="compositionally biased region" description="Low complexity" evidence="1">
    <location>
        <begin position="69"/>
        <end position="83"/>
    </location>
</feature>